<dbReference type="Gene3D" id="1.50.10.130">
    <property type="entry name" value="Terpene synthase, N-terminal domain"/>
    <property type="match status" value="1"/>
</dbReference>
<dbReference type="Pfam" id="PF03936">
    <property type="entry name" value="Terpene_synth_C"/>
    <property type="match status" value="1"/>
</dbReference>
<evidence type="ECO:0000259" key="6">
    <source>
        <dbReference type="Pfam" id="PF03936"/>
    </source>
</evidence>
<evidence type="ECO:0000313" key="7">
    <source>
        <dbReference type="EMBL" id="KAB1216361.1"/>
    </source>
</evidence>
<sequence length="560" mass="65146">MTSLPTLAIPAQCPNPAVNRPIANFRPNMWGDQFLVYGPEERPMQTSSENLEQLQRLKEQVRKMLMAPFDETLEKLELIDAIQRLGVAYHFESEIDGILQQMYDSNYHSEDDQLEDHDKVDLRTIALRFRLLRQKGCKIPSDSEGKFKESLIQDVEGMLQLYEASHMRVHGEDILEEALNFTTTHLESAVTNLSPPLAARVSHAIRWPLRKCLPRIEARHYLSTFQKNASYDEVLLKFAKLDFNILQQLHLKELSLISKWWKDLDFPTQLSFARDRVVEVYFWILGVYFEPQYSNARVILTKISLMISVLDDMFDAYGTFEELEVFTDALQRWDINCVDQLPEYMKCLYRTLWNIFKELEEEMSKEGKLYRAHYAKQALINRHVQALFAEAKWFKENHMPTVEEYMSVAHITCGYFAATTASFVGMGDIATKEAFDWVFSFPKVLRAATTIFRLTDDLVTNEFEQKRGHVVSAVECYMKQHGVSRQQVDEEFHKQLMDAWKDTNQECLNPMQVPMRLLMNILNFARVVELFYKDGLDGYTHPGKVLTESVTSLLVDPVPI</sequence>
<dbReference type="GO" id="GO:0016102">
    <property type="term" value="P:diterpenoid biosynthetic process"/>
    <property type="evidence" value="ECO:0007669"/>
    <property type="project" value="InterPro"/>
</dbReference>
<gene>
    <name evidence="7" type="ORF">CJ030_MR4G000594</name>
</gene>
<keyword evidence="8" id="KW-1185">Reference proteome</keyword>
<dbReference type="SUPFAM" id="SSF48239">
    <property type="entry name" value="Terpenoid cyclases/Protein prenyltransferases"/>
    <property type="match status" value="1"/>
</dbReference>
<accession>A0A6A1VTX0</accession>
<dbReference type="SUPFAM" id="SSF48576">
    <property type="entry name" value="Terpenoid synthases"/>
    <property type="match status" value="1"/>
</dbReference>
<comment type="caution">
    <text evidence="7">The sequence shown here is derived from an EMBL/GenBank/DDBJ whole genome shotgun (WGS) entry which is preliminary data.</text>
</comment>
<dbReference type="GO" id="GO:0010333">
    <property type="term" value="F:terpene synthase activity"/>
    <property type="evidence" value="ECO:0007669"/>
    <property type="project" value="InterPro"/>
</dbReference>
<evidence type="ECO:0000259" key="5">
    <source>
        <dbReference type="Pfam" id="PF01397"/>
    </source>
</evidence>
<feature type="domain" description="Terpene synthase N-terminal" evidence="5">
    <location>
        <begin position="29"/>
        <end position="204"/>
    </location>
</feature>
<keyword evidence="4" id="KW-0456">Lyase</keyword>
<dbReference type="InterPro" id="IPR008930">
    <property type="entry name" value="Terpenoid_cyclase/PrenylTrfase"/>
</dbReference>
<feature type="domain" description="Terpene synthase metal-binding" evidence="6">
    <location>
        <begin position="262"/>
        <end position="502"/>
    </location>
</feature>
<evidence type="ECO:0000256" key="2">
    <source>
        <dbReference type="ARBA" id="ARBA00022723"/>
    </source>
</evidence>
<keyword evidence="3" id="KW-0460">Magnesium</keyword>
<dbReference type="InterPro" id="IPR005630">
    <property type="entry name" value="Terpene_synthase_metal-bd"/>
</dbReference>
<dbReference type="InterPro" id="IPR044814">
    <property type="entry name" value="Terpene_cyclase_plant_C1"/>
</dbReference>
<dbReference type="CDD" id="cd00684">
    <property type="entry name" value="Terpene_cyclase_plant_C1"/>
    <property type="match status" value="1"/>
</dbReference>
<dbReference type="Proteomes" id="UP000516437">
    <property type="component" value="Chromosome 4"/>
</dbReference>
<evidence type="ECO:0000313" key="8">
    <source>
        <dbReference type="Proteomes" id="UP000516437"/>
    </source>
</evidence>
<dbReference type="Pfam" id="PF01397">
    <property type="entry name" value="Terpene_synth"/>
    <property type="match status" value="1"/>
</dbReference>
<dbReference type="AlphaFoldDB" id="A0A6A1VTX0"/>
<dbReference type="EMBL" id="RXIC02000022">
    <property type="protein sequence ID" value="KAB1216361.1"/>
    <property type="molecule type" value="Genomic_DNA"/>
</dbReference>
<dbReference type="InterPro" id="IPR036965">
    <property type="entry name" value="Terpene_synth_N_sf"/>
</dbReference>
<comment type="cofactor">
    <cofactor evidence="1">
        <name>Mg(2+)</name>
        <dbReference type="ChEBI" id="CHEBI:18420"/>
    </cofactor>
</comment>
<dbReference type="InterPro" id="IPR050148">
    <property type="entry name" value="Terpene_synthase-like"/>
</dbReference>
<dbReference type="SFLD" id="SFLDS00005">
    <property type="entry name" value="Isoprenoid_Synthase_Type_I"/>
    <property type="match status" value="1"/>
</dbReference>
<dbReference type="PANTHER" id="PTHR31225:SF221">
    <property type="entry name" value="(-)-GERMACRENE D SYNTHASE"/>
    <property type="match status" value="1"/>
</dbReference>
<evidence type="ECO:0000256" key="3">
    <source>
        <dbReference type="ARBA" id="ARBA00022842"/>
    </source>
</evidence>
<dbReference type="InterPro" id="IPR008949">
    <property type="entry name" value="Isoprenoid_synthase_dom_sf"/>
</dbReference>
<dbReference type="SFLD" id="SFLDG01019">
    <property type="entry name" value="Terpene_Cyclase_Like_1_C_Termi"/>
    <property type="match status" value="1"/>
</dbReference>
<proteinExistence type="predicted"/>
<reference evidence="7 8" key="1">
    <citation type="journal article" date="2019" name="Plant Biotechnol. J.">
        <title>The red bayberry genome and genetic basis of sex determination.</title>
        <authorList>
            <person name="Jia H.M."/>
            <person name="Jia H.J."/>
            <person name="Cai Q.L."/>
            <person name="Wang Y."/>
            <person name="Zhao H.B."/>
            <person name="Yang W.F."/>
            <person name="Wang G.Y."/>
            <person name="Li Y.H."/>
            <person name="Zhan D.L."/>
            <person name="Shen Y.T."/>
            <person name="Niu Q.F."/>
            <person name="Chang L."/>
            <person name="Qiu J."/>
            <person name="Zhao L."/>
            <person name="Xie H.B."/>
            <person name="Fu W.Y."/>
            <person name="Jin J."/>
            <person name="Li X.W."/>
            <person name="Jiao Y."/>
            <person name="Zhou C.C."/>
            <person name="Tu T."/>
            <person name="Chai C.Y."/>
            <person name="Gao J.L."/>
            <person name="Fan L.J."/>
            <person name="van de Weg E."/>
            <person name="Wang J.Y."/>
            <person name="Gao Z.S."/>
        </authorList>
    </citation>
    <scope>NUCLEOTIDE SEQUENCE [LARGE SCALE GENOMIC DNA]</scope>
    <source>
        <tissue evidence="7">Leaves</tissue>
    </source>
</reference>
<name>A0A6A1VTX0_9ROSI</name>
<dbReference type="FunFam" id="1.10.600.10:FF:000007">
    <property type="entry name" value="Isoprene synthase, chloroplastic"/>
    <property type="match status" value="1"/>
</dbReference>
<dbReference type="GO" id="GO:0000287">
    <property type="term" value="F:magnesium ion binding"/>
    <property type="evidence" value="ECO:0007669"/>
    <property type="project" value="InterPro"/>
</dbReference>
<dbReference type="FunFam" id="1.50.10.130:FF:000001">
    <property type="entry name" value="Isoprene synthase, chloroplastic"/>
    <property type="match status" value="1"/>
</dbReference>
<organism evidence="7 8">
    <name type="scientific">Morella rubra</name>
    <name type="common">Chinese bayberry</name>
    <dbReference type="NCBI Taxonomy" id="262757"/>
    <lineage>
        <taxon>Eukaryota</taxon>
        <taxon>Viridiplantae</taxon>
        <taxon>Streptophyta</taxon>
        <taxon>Embryophyta</taxon>
        <taxon>Tracheophyta</taxon>
        <taxon>Spermatophyta</taxon>
        <taxon>Magnoliopsida</taxon>
        <taxon>eudicotyledons</taxon>
        <taxon>Gunneridae</taxon>
        <taxon>Pentapetalae</taxon>
        <taxon>rosids</taxon>
        <taxon>fabids</taxon>
        <taxon>Fagales</taxon>
        <taxon>Myricaceae</taxon>
        <taxon>Morella</taxon>
    </lineage>
</organism>
<keyword evidence="2" id="KW-0479">Metal-binding</keyword>
<protein>
    <submittedName>
        <fullName evidence="7">(-)-germacrene D synthase</fullName>
    </submittedName>
</protein>
<dbReference type="PANTHER" id="PTHR31225">
    <property type="entry name" value="OS04G0344100 PROTEIN-RELATED"/>
    <property type="match status" value="1"/>
</dbReference>
<dbReference type="InterPro" id="IPR034741">
    <property type="entry name" value="Terpene_cyclase-like_1_C"/>
</dbReference>
<dbReference type="Gene3D" id="1.10.600.10">
    <property type="entry name" value="Farnesyl Diphosphate Synthase"/>
    <property type="match status" value="1"/>
</dbReference>
<dbReference type="OrthoDB" id="1877784at2759"/>
<evidence type="ECO:0000256" key="1">
    <source>
        <dbReference type="ARBA" id="ARBA00001946"/>
    </source>
</evidence>
<dbReference type="InterPro" id="IPR001906">
    <property type="entry name" value="Terpene_synth_N"/>
</dbReference>
<evidence type="ECO:0000256" key="4">
    <source>
        <dbReference type="ARBA" id="ARBA00023239"/>
    </source>
</evidence>